<dbReference type="EMBL" id="BRXX01000243">
    <property type="protein sequence ID" value="GMI00127.1"/>
    <property type="molecule type" value="Genomic_DNA"/>
</dbReference>
<proteinExistence type="predicted"/>
<evidence type="ECO:0000313" key="3">
    <source>
        <dbReference type="Proteomes" id="UP001165160"/>
    </source>
</evidence>
<name>A0A9W7C515_9STRA</name>
<gene>
    <name evidence="2" type="ORF">TrVE_jg574</name>
</gene>
<accession>A0A9W7C515</accession>
<evidence type="ECO:0000313" key="2">
    <source>
        <dbReference type="EMBL" id="GMI00127.1"/>
    </source>
</evidence>
<feature type="region of interest" description="Disordered" evidence="1">
    <location>
        <begin position="187"/>
        <end position="219"/>
    </location>
</feature>
<organism evidence="2 3">
    <name type="scientific">Triparma verrucosa</name>
    <dbReference type="NCBI Taxonomy" id="1606542"/>
    <lineage>
        <taxon>Eukaryota</taxon>
        <taxon>Sar</taxon>
        <taxon>Stramenopiles</taxon>
        <taxon>Ochrophyta</taxon>
        <taxon>Bolidophyceae</taxon>
        <taxon>Parmales</taxon>
        <taxon>Triparmaceae</taxon>
        <taxon>Triparma</taxon>
    </lineage>
</organism>
<dbReference type="Proteomes" id="UP001165160">
    <property type="component" value="Unassembled WGS sequence"/>
</dbReference>
<feature type="compositionally biased region" description="Low complexity" evidence="1">
    <location>
        <begin position="200"/>
        <end position="214"/>
    </location>
</feature>
<protein>
    <submittedName>
        <fullName evidence="2">Uncharacterized protein</fullName>
    </submittedName>
</protein>
<keyword evidence="3" id="KW-1185">Reference proteome</keyword>
<comment type="caution">
    <text evidence="2">The sequence shown here is derived from an EMBL/GenBank/DDBJ whole genome shotgun (WGS) entry which is preliminary data.</text>
</comment>
<sequence length="323" mass="35468">MPSSSTIQVAPNTRNLVLNGPTIRASSLAQSLQRPVPEVDNEEPLFQFSPEEPNFGMLSSNCVYHLNVMLRTNGADVARFRLKPPQMLDKDGNAVGEVEEGATTLAVKVSSTRLIPGLHEQLTLEVRTTKEGRFKFDFVIVGELQTYKLTVNGHVLPPEGFHALAALAKLEGRSGLSPGVRFFSDLTTSLHPVQPPPAPSSSSSPSPPQTSKTTSETERDTIIGLYPNSLDLEDVGSFPTLTGVYWDKNLNTMSLHVPSTSHIVTDGSKSLEEVIEENDKAVNEMQMKLEMKGHLTTRCLESLREDGRVPREMFRTLSNCLNN</sequence>
<dbReference type="AlphaFoldDB" id="A0A9W7C515"/>
<reference evidence="3" key="1">
    <citation type="journal article" date="2023" name="Commun. Biol.">
        <title>Genome analysis of Parmales, the sister group of diatoms, reveals the evolutionary specialization of diatoms from phago-mixotrophs to photoautotrophs.</title>
        <authorList>
            <person name="Ban H."/>
            <person name="Sato S."/>
            <person name="Yoshikawa S."/>
            <person name="Yamada K."/>
            <person name="Nakamura Y."/>
            <person name="Ichinomiya M."/>
            <person name="Sato N."/>
            <person name="Blanc-Mathieu R."/>
            <person name="Endo H."/>
            <person name="Kuwata A."/>
            <person name="Ogata H."/>
        </authorList>
    </citation>
    <scope>NUCLEOTIDE SEQUENCE [LARGE SCALE GENOMIC DNA]</scope>
    <source>
        <strain evidence="3">NIES 3699</strain>
    </source>
</reference>
<evidence type="ECO:0000256" key="1">
    <source>
        <dbReference type="SAM" id="MobiDB-lite"/>
    </source>
</evidence>